<dbReference type="GO" id="GO:0015483">
    <property type="term" value="F:long-chain fatty acid transporting porin activity"/>
    <property type="evidence" value="ECO:0007669"/>
    <property type="project" value="TreeGrafter"/>
</dbReference>
<gene>
    <name evidence="9" type="ORF">Thini_2546</name>
</gene>
<keyword evidence="7" id="KW-0998">Cell outer membrane</keyword>
<dbReference type="SUPFAM" id="SSF56935">
    <property type="entry name" value="Porins"/>
    <property type="match status" value="1"/>
</dbReference>
<keyword evidence="6" id="KW-0472">Membrane</keyword>
<evidence type="ECO:0000313" key="9">
    <source>
        <dbReference type="EMBL" id="EIJ35089.1"/>
    </source>
</evidence>
<feature type="signal peptide" evidence="8">
    <location>
        <begin position="1"/>
        <end position="23"/>
    </location>
</feature>
<keyword evidence="3" id="KW-1134">Transmembrane beta strand</keyword>
<proteinExistence type="inferred from homology"/>
<evidence type="ECO:0000256" key="3">
    <source>
        <dbReference type="ARBA" id="ARBA00022452"/>
    </source>
</evidence>
<dbReference type="OrthoDB" id="19849at2"/>
<evidence type="ECO:0000256" key="2">
    <source>
        <dbReference type="ARBA" id="ARBA00008163"/>
    </source>
</evidence>
<evidence type="ECO:0000256" key="7">
    <source>
        <dbReference type="ARBA" id="ARBA00023237"/>
    </source>
</evidence>
<name>A0A656HIN9_THINJ</name>
<dbReference type="GO" id="GO:0009279">
    <property type="term" value="C:cell outer membrane"/>
    <property type="evidence" value="ECO:0007669"/>
    <property type="project" value="UniProtKB-SubCell"/>
</dbReference>
<dbReference type="PANTHER" id="PTHR35093">
    <property type="entry name" value="OUTER MEMBRANE PROTEIN NMB0088-RELATED"/>
    <property type="match status" value="1"/>
</dbReference>
<accession>A0A656HIN9</accession>
<sequence precursor="true">MKTPRRAWVAGSVLCCVSSPLYAAGFGLIENSASGMGNAFAGAAATAEDASTVWFNPAAMAELDDNKHVSVATHIIVPQADFSNVASRVNPALTGGNITAAEAALSGTNASTDKVAVVPNTYAVMPLNERAKVGVGVNAPFGLETRYDDDWYGRYHALKSDMKTININPAVSYEVNDKLAVGGGVSAQYIEVELSSAIDSAAACRSIASAANSGALLSQCLTAFPEVGESTTDSKATIKGDDWSFNYNAGLLYKPTDKTKVGVSYRSKTKHNLEGTANYTINPTLQPILTATGVTRFNAAPATADAELPASLSVSVAHQLNDKVELLGDITRTQWSSFERLTVKNADTGAVISDVDESWQDVNRYAVGINYQHNDRLKLRGGVAFDEEPIPDALHRTARIPGNDRTWVSAGANYKLKKNLSVDVGYSHLFIDETPIDNIDDATGYALRGLYDSDVDVASAQLNWSF</sequence>
<evidence type="ECO:0000256" key="1">
    <source>
        <dbReference type="ARBA" id="ARBA00004571"/>
    </source>
</evidence>
<dbReference type="PANTHER" id="PTHR35093:SF3">
    <property type="entry name" value="LONG-CHAIN FATTY ACID TRANSPORT PROTEIN"/>
    <property type="match status" value="1"/>
</dbReference>
<keyword evidence="10" id="KW-1185">Reference proteome</keyword>
<evidence type="ECO:0000256" key="4">
    <source>
        <dbReference type="ARBA" id="ARBA00022692"/>
    </source>
</evidence>
<dbReference type="EMBL" id="JH651384">
    <property type="protein sequence ID" value="EIJ35089.1"/>
    <property type="molecule type" value="Genomic_DNA"/>
</dbReference>
<dbReference type="Gene3D" id="2.40.160.60">
    <property type="entry name" value="Outer membrane protein transport protein (OMPP1/FadL/TodX)"/>
    <property type="match status" value="1"/>
</dbReference>
<evidence type="ECO:0000256" key="5">
    <source>
        <dbReference type="ARBA" id="ARBA00022729"/>
    </source>
</evidence>
<dbReference type="RefSeq" id="WP_002709001.1">
    <property type="nucleotide sequence ID" value="NZ_JH651384.1"/>
</dbReference>
<comment type="subcellular location">
    <subcellularLocation>
        <location evidence="1">Cell outer membrane</location>
        <topology evidence="1">Multi-pass membrane protein</topology>
    </subcellularLocation>
</comment>
<dbReference type="AlphaFoldDB" id="A0A656HIN9"/>
<reference evidence="10" key="1">
    <citation type="journal article" date="2011" name="Stand. Genomic Sci.">
        <title>Genome sequence of the filamentous, gliding Thiothrix nivea neotype strain (JP2(T)).</title>
        <authorList>
            <person name="Lapidus A."/>
            <person name="Nolan M."/>
            <person name="Lucas S."/>
            <person name="Glavina Del Rio T."/>
            <person name="Tice H."/>
            <person name="Cheng J.F."/>
            <person name="Tapia R."/>
            <person name="Han C."/>
            <person name="Goodwin L."/>
            <person name="Pitluck S."/>
            <person name="Liolios K."/>
            <person name="Pagani I."/>
            <person name="Ivanova N."/>
            <person name="Huntemann M."/>
            <person name="Mavromatis K."/>
            <person name="Mikhailova N."/>
            <person name="Pati A."/>
            <person name="Chen A."/>
            <person name="Palaniappan K."/>
            <person name="Land M."/>
            <person name="Brambilla E.M."/>
            <person name="Rohde M."/>
            <person name="Abt B."/>
            <person name="Verbarg S."/>
            <person name="Goker M."/>
            <person name="Bristow J."/>
            <person name="Eisen J.A."/>
            <person name="Markowitz V."/>
            <person name="Hugenholtz P."/>
            <person name="Kyrpides N.C."/>
            <person name="Klenk H.P."/>
            <person name="Woyke T."/>
        </authorList>
    </citation>
    <scope>NUCLEOTIDE SEQUENCE [LARGE SCALE GENOMIC DNA]</scope>
    <source>
        <strain evidence="10">ATCC 35100 / DSM 5205 / JP2</strain>
    </source>
</reference>
<dbReference type="Proteomes" id="UP000005317">
    <property type="component" value="Unassembled WGS sequence"/>
</dbReference>
<evidence type="ECO:0000256" key="6">
    <source>
        <dbReference type="ARBA" id="ARBA00023136"/>
    </source>
</evidence>
<organism evidence="9 10">
    <name type="scientific">Thiothrix nivea (strain ATCC 35100 / DSM 5205 / JP2)</name>
    <dbReference type="NCBI Taxonomy" id="870187"/>
    <lineage>
        <taxon>Bacteria</taxon>
        <taxon>Pseudomonadati</taxon>
        <taxon>Pseudomonadota</taxon>
        <taxon>Gammaproteobacteria</taxon>
        <taxon>Thiotrichales</taxon>
        <taxon>Thiotrichaceae</taxon>
        <taxon>Thiothrix</taxon>
    </lineage>
</organism>
<keyword evidence="5 8" id="KW-0732">Signal</keyword>
<feature type="chain" id="PRO_5024848263" evidence="8">
    <location>
        <begin position="24"/>
        <end position="466"/>
    </location>
</feature>
<evidence type="ECO:0000313" key="10">
    <source>
        <dbReference type="Proteomes" id="UP000005317"/>
    </source>
</evidence>
<comment type="similarity">
    <text evidence="2">Belongs to the OmpP1/FadL family.</text>
</comment>
<dbReference type="InterPro" id="IPR005017">
    <property type="entry name" value="OMPP1/FadL/TodX"/>
</dbReference>
<protein>
    <submittedName>
        <fullName evidence="9">Membrane protein involved in aromatic hydrocarbon degradation</fullName>
    </submittedName>
</protein>
<dbReference type="Pfam" id="PF03349">
    <property type="entry name" value="Toluene_X"/>
    <property type="match status" value="1"/>
</dbReference>
<keyword evidence="4" id="KW-0812">Transmembrane</keyword>
<evidence type="ECO:0000256" key="8">
    <source>
        <dbReference type="SAM" id="SignalP"/>
    </source>
</evidence>